<evidence type="ECO:0000256" key="1">
    <source>
        <dbReference type="SAM" id="MobiDB-lite"/>
    </source>
</evidence>
<name>A0AA35RDM3_GEOBA</name>
<reference evidence="2" key="1">
    <citation type="submission" date="2023-03" db="EMBL/GenBank/DDBJ databases">
        <authorList>
            <person name="Steffen K."/>
            <person name="Cardenas P."/>
        </authorList>
    </citation>
    <scope>NUCLEOTIDE SEQUENCE</scope>
</reference>
<accession>A0AA35RDM3</accession>
<evidence type="ECO:0000313" key="3">
    <source>
        <dbReference type="Proteomes" id="UP001174909"/>
    </source>
</evidence>
<sequence length="85" mass="9732">MTMLTREKCVACRRDSPRVTDEEVADCTRRSQTGNLLTWTAYRDCKEHSGSGTLAERSTLLPSWEGPRMQRDTTRVSRGVGARWR</sequence>
<gene>
    <name evidence="2" type="ORF">GBAR_LOCUS6396</name>
</gene>
<protein>
    <submittedName>
        <fullName evidence="2">Uncharacterized protein</fullName>
    </submittedName>
</protein>
<organism evidence="2 3">
    <name type="scientific">Geodia barretti</name>
    <name type="common">Barrett's horny sponge</name>
    <dbReference type="NCBI Taxonomy" id="519541"/>
    <lineage>
        <taxon>Eukaryota</taxon>
        <taxon>Metazoa</taxon>
        <taxon>Porifera</taxon>
        <taxon>Demospongiae</taxon>
        <taxon>Heteroscleromorpha</taxon>
        <taxon>Tetractinellida</taxon>
        <taxon>Astrophorina</taxon>
        <taxon>Geodiidae</taxon>
        <taxon>Geodia</taxon>
    </lineage>
</organism>
<keyword evidence="3" id="KW-1185">Reference proteome</keyword>
<feature type="region of interest" description="Disordered" evidence="1">
    <location>
        <begin position="58"/>
        <end position="85"/>
    </location>
</feature>
<dbReference type="Proteomes" id="UP001174909">
    <property type="component" value="Unassembled WGS sequence"/>
</dbReference>
<proteinExistence type="predicted"/>
<dbReference type="AlphaFoldDB" id="A0AA35RDM3"/>
<evidence type="ECO:0000313" key="2">
    <source>
        <dbReference type="EMBL" id="CAI8009545.1"/>
    </source>
</evidence>
<comment type="caution">
    <text evidence="2">The sequence shown here is derived from an EMBL/GenBank/DDBJ whole genome shotgun (WGS) entry which is preliminary data.</text>
</comment>
<dbReference type="EMBL" id="CASHTH010000972">
    <property type="protein sequence ID" value="CAI8009545.1"/>
    <property type="molecule type" value="Genomic_DNA"/>
</dbReference>